<feature type="transmembrane region" description="Helical" evidence="6">
    <location>
        <begin position="172"/>
        <end position="193"/>
    </location>
</feature>
<feature type="transmembrane region" description="Helical" evidence="6">
    <location>
        <begin position="528"/>
        <end position="549"/>
    </location>
</feature>
<dbReference type="GO" id="GO:0016020">
    <property type="term" value="C:membrane"/>
    <property type="evidence" value="ECO:0007669"/>
    <property type="project" value="UniProtKB-SubCell"/>
</dbReference>
<sequence length="655" mass="70494">MNLHKVESSLRPSHSPRRSLSSSTSSLQQADSLLWEESLASDSRTSNRWSLRRIAGLLVTGAGMFIAAFFLITTGQLKTVWEAAYPTCWLGANGNSVNCPDKIKCPGLFPECSTAPCGGYQPGYCTGADGGYPASQVCSKSVLVATSGVVFGGVMLGMLFFGAVGDRMGRRFGGIATMAVMATGAAVMTFVYSPSISDMFIVISSFFGVLGLGVGGEYPIAASNAAEKRNEEAEGEASAAVANGSNGQTRSSESTPPISGKTPSPPLSTTLASQRGRTVTVVFSMQGIGIVFGSLIVVIAVAAARQITPNCSNSSNDEMGFSTIALSFAWRAVYLVGFLWLAAVLTYRVLFSRENEAYVKAAARRAERQRRQQTPAASQLSGYAPIFRHYGSRLIGTGVTWCMNDVILYGNKLYSGPIFNGINRNENLLTQNACILLNNAVSLVGYYVAAAVIDRRWCGRRRLQLFGFIMIAVFFAMLAGTYDRLASSNHGALIALYILASFFSQVGPNVVTYVSAAELYPSEIRARAHGFSAFCGKAGALVSTLVFGAIGIRNIFIVSAAAGAFGALITAIFLPDVTGMCLREHDREWELVTGGRRREYGGEAANPRHLSMCERWLGRGKAYRPDWLRVHREKRRREERLARISGSEGKQEAAM</sequence>
<evidence type="ECO:0000256" key="1">
    <source>
        <dbReference type="ARBA" id="ARBA00004141"/>
    </source>
</evidence>
<dbReference type="Pfam" id="PF00083">
    <property type="entry name" value="Sugar_tr"/>
    <property type="match status" value="2"/>
</dbReference>
<name>A0AAV9IV70_CYACA</name>
<evidence type="ECO:0000256" key="4">
    <source>
        <dbReference type="ARBA" id="ARBA00023136"/>
    </source>
</evidence>
<feature type="transmembrane region" description="Helical" evidence="6">
    <location>
        <begin position="555"/>
        <end position="574"/>
    </location>
</feature>
<feature type="transmembrane region" description="Helical" evidence="6">
    <location>
        <begin position="494"/>
        <end position="516"/>
    </location>
</feature>
<dbReference type="SUPFAM" id="SSF103473">
    <property type="entry name" value="MFS general substrate transporter"/>
    <property type="match status" value="2"/>
</dbReference>
<dbReference type="InterPro" id="IPR036259">
    <property type="entry name" value="MFS_trans_sf"/>
</dbReference>
<accession>A0AAV9IV70</accession>
<feature type="transmembrane region" description="Helical" evidence="6">
    <location>
        <begin position="54"/>
        <end position="72"/>
    </location>
</feature>
<feature type="transmembrane region" description="Helical" evidence="6">
    <location>
        <begin position="463"/>
        <end position="482"/>
    </location>
</feature>
<dbReference type="AlphaFoldDB" id="A0AAV9IV70"/>
<keyword evidence="2 6" id="KW-0812">Transmembrane</keyword>
<keyword evidence="4 6" id="KW-0472">Membrane</keyword>
<dbReference type="PROSITE" id="PS50850">
    <property type="entry name" value="MFS"/>
    <property type="match status" value="1"/>
</dbReference>
<feature type="compositionally biased region" description="Low complexity" evidence="5">
    <location>
        <begin position="236"/>
        <end position="247"/>
    </location>
</feature>
<feature type="transmembrane region" description="Helical" evidence="6">
    <location>
        <begin position="199"/>
        <end position="220"/>
    </location>
</feature>
<feature type="region of interest" description="Disordered" evidence="5">
    <location>
        <begin position="1"/>
        <end position="25"/>
    </location>
</feature>
<feature type="region of interest" description="Disordered" evidence="5">
    <location>
        <begin position="232"/>
        <end position="272"/>
    </location>
</feature>
<dbReference type="InterPro" id="IPR020846">
    <property type="entry name" value="MFS_dom"/>
</dbReference>
<organism evidence="8 9">
    <name type="scientific">Cyanidium caldarium</name>
    <name type="common">Red alga</name>
    <dbReference type="NCBI Taxonomy" id="2771"/>
    <lineage>
        <taxon>Eukaryota</taxon>
        <taxon>Rhodophyta</taxon>
        <taxon>Bangiophyceae</taxon>
        <taxon>Cyanidiales</taxon>
        <taxon>Cyanidiaceae</taxon>
        <taxon>Cyanidium</taxon>
    </lineage>
</organism>
<keyword evidence="9" id="KW-1185">Reference proteome</keyword>
<gene>
    <name evidence="8" type="ORF">CDCA_CDCA07G2213</name>
</gene>
<comment type="subcellular location">
    <subcellularLocation>
        <location evidence="1">Membrane</location>
        <topology evidence="1">Multi-pass membrane protein</topology>
    </subcellularLocation>
</comment>
<protein>
    <recommendedName>
        <fullName evidence="7">Major facilitator superfamily (MFS) profile domain-containing protein</fullName>
    </recommendedName>
</protein>
<dbReference type="PANTHER" id="PTHR24064">
    <property type="entry name" value="SOLUTE CARRIER FAMILY 22 MEMBER"/>
    <property type="match status" value="1"/>
</dbReference>
<feature type="transmembrane region" description="Helical" evidence="6">
    <location>
        <begin position="142"/>
        <end position="165"/>
    </location>
</feature>
<comment type="caution">
    <text evidence="8">The sequence shown here is derived from an EMBL/GenBank/DDBJ whole genome shotgun (WGS) entry which is preliminary data.</text>
</comment>
<feature type="transmembrane region" description="Helical" evidence="6">
    <location>
        <begin position="281"/>
        <end position="304"/>
    </location>
</feature>
<feature type="domain" description="Major facilitator superfamily (MFS) profile" evidence="7">
    <location>
        <begin position="56"/>
        <end position="578"/>
    </location>
</feature>
<evidence type="ECO:0000256" key="5">
    <source>
        <dbReference type="SAM" id="MobiDB-lite"/>
    </source>
</evidence>
<feature type="compositionally biased region" description="Low complexity" evidence="5">
    <location>
        <begin position="9"/>
        <end position="25"/>
    </location>
</feature>
<dbReference type="EMBL" id="JANCYW010000007">
    <property type="protein sequence ID" value="KAK4536188.1"/>
    <property type="molecule type" value="Genomic_DNA"/>
</dbReference>
<evidence type="ECO:0000256" key="6">
    <source>
        <dbReference type="SAM" id="Phobius"/>
    </source>
</evidence>
<feature type="transmembrane region" description="Helical" evidence="6">
    <location>
        <begin position="324"/>
        <end position="350"/>
    </location>
</feature>
<dbReference type="Proteomes" id="UP001301350">
    <property type="component" value="Unassembled WGS sequence"/>
</dbReference>
<dbReference type="InterPro" id="IPR005828">
    <property type="entry name" value="MFS_sugar_transport-like"/>
</dbReference>
<proteinExistence type="predicted"/>
<evidence type="ECO:0000256" key="2">
    <source>
        <dbReference type="ARBA" id="ARBA00022692"/>
    </source>
</evidence>
<keyword evidence="3 6" id="KW-1133">Transmembrane helix</keyword>
<feature type="compositionally biased region" description="Polar residues" evidence="5">
    <location>
        <begin position="248"/>
        <end position="257"/>
    </location>
</feature>
<evidence type="ECO:0000256" key="3">
    <source>
        <dbReference type="ARBA" id="ARBA00022989"/>
    </source>
</evidence>
<reference evidence="8 9" key="1">
    <citation type="submission" date="2022-07" db="EMBL/GenBank/DDBJ databases">
        <title>Genome-wide signatures of adaptation to extreme environments.</title>
        <authorList>
            <person name="Cho C.H."/>
            <person name="Yoon H.S."/>
        </authorList>
    </citation>
    <scope>NUCLEOTIDE SEQUENCE [LARGE SCALE GENOMIC DNA]</scope>
    <source>
        <strain evidence="8 9">DBV 063 E5</strain>
    </source>
</reference>
<dbReference type="GO" id="GO:0022857">
    <property type="term" value="F:transmembrane transporter activity"/>
    <property type="evidence" value="ECO:0007669"/>
    <property type="project" value="InterPro"/>
</dbReference>
<evidence type="ECO:0000259" key="7">
    <source>
        <dbReference type="PROSITE" id="PS50850"/>
    </source>
</evidence>
<dbReference type="Gene3D" id="1.20.1250.20">
    <property type="entry name" value="MFS general substrate transporter like domains"/>
    <property type="match status" value="2"/>
</dbReference>
<evidence type="ECO:0000313" key="8">
    <source>
        <dbReference type="EMBL" id="KAK4536188.1"/>
    </source>
</evidence>
<evidence type="ECO:0000313" key="9">
    <source>
        <dbReference type="Proteomes" id="UP001301350"/>
    </source>
</evidence>